<dbReference type="InterPro" id="IPR047685">
    <property type="entry name" value="CopC-like"/>
</dbReference>
<evidence type="ECO:0000256" key="2">
    <source>
        <dbReference type="ARBA" id="ARBA00010509"/>
    </source>
</evidence>
<dbReference type="SUPFAM" id="SSF81296">
    <property type="entry name" value="E set domains"/>
    <property type="match status" value="1"/>
</dbReference>
<dbReference type="InterPro" id="IPR014755">
    <property type="entry name" value="Cu-Rt/internalin_Ig-like"/>
</dbReference>
<evidence type="ECO:0000256" key="6">
    <source>
        <dbReference type="ARBA" id="ARBA00023008"/>
    </source>
</evidence>
<protein>
    <submittedName>
        <fullName evidence="9">Copper homeostasis periplasmic binding protein CopC</fullName>
    </submittedName>
</protein>
<dbReference type="PANTHER" id="PTHR34820:SF4">
    <property type="entry name" value="INNER MEMBRANE PROTEIN YEBZ"/>
    <property type="match status" value="1"/>
</dbReference>
<evidence type="ECO:0000313" key="10">
    <source>
        <dbReference type="Proteomes" id="UP000716322"/>
    </source>
</evidence>
<organism evidence="9 10">
    <name type="scientific">Telluria antibiotica</name>
    <dbReference type="NCBI Taxonomy" id="2717319"/>
    <lineage>
        <taxon>Bacteria</taxon>
        <taxon>Pseudomonadati</taxon>
        <taxon>Pseudomonadota</taxon>
        <taxon>Betaproteobacteria</taxon>
        <taxon>Burkholderiales</taxon>
        <taxon>Oxalobacteraceae</taxon>
        <taxon>Telluria group</taxon>
        <taxon>Telluria</taxon>
    </lineage>
</organism>
<keyword evidence="6" id="KW-0186">Copper</keyword>
<keyword evidence="10" id="KW-1185">Reference proteome</keyword>
<comment type="subcellular location">
    <subcellularLocation>
        <location evidence="1">Periplasm</location>
    </subcellularLocation>
</comment>
<reference evidence="9 10" key="1">
    <citation type="submission" date="2020-03" db="EMBL/GenBank/DDBJ databases">
        <title>Genome sequence of strain Massilia sp. TW-1.</title>
        <authorList>
            <person name="Chaudhary D.K."/>
        </authorList>
    </citation>
    <scope>NUCLEOTIDE SEQUENCE [LARGE SCALE GENOMIC DNA]</scope>
    <source>
        <strain evidence="9 10">TW-1</strain>
    </source>
</reference>
<comment type="caution">
    <text evidence="9">The sequence shown here is derived from an EMBL/GenBank/DDBJ whole genome shotgun (WGS) entry which is preliminary data.</text>
</comment>
<dbReference type="EMBL" id="JAAQOM010000013">
    <property type="protein sequence ID" value="NIA56172.1"/>
    <property type="molecule type" value="Genomic_DNA"/>
</dbReference>
<keyword evidence="4 7" id="KW-0732">Signal</keyword>
<dbReference type="RefSeq" id="WP_166861761.1">
    <property type="nucleotide sequence ID" value="NZ_JAAQOM010000013.1"/>
</dbReference>
<name>A0ABX0PGB4_9BURK</name>
<dbReference type="InterPro" id="IPR032694">
    <property type="entry name" value="CopC/D"/>
</dbReference>
<gene>
    <name evidence="9" type="primary">copC</name>
    <name evidence="9" type="ORF">HAV22_21295</name>
</gene>
<keyword evidence="3" id="KW-0479">Metal-binding</keyword>
<evidence type="ECO:0000256" key="5">
    <source>
        <dbReference type="ARBA" id="ARBA00022764"/>
    </source>
</evidence>
<comment type="similarity">
    <text evidence="2">Belongs to the CopC family.</text>
</comment>
<evidence type="ECO:0000313" key="9">
    <source>
        <dbReference type="EMBL" id="NIA56172.1"/>
    </source>
</evidence>
<evidence type="ECO:0000256" key="1">
    <source>
        <dbReference type="ARBA" id="ARBA00004418"/>
    </source>
</evidence>
<feature type="chain" id="PRO_5047425544" evidence="7">
    <location>
        <begin position="26"/>
        <end position="122"/>
    </location>
</feature>
<evidence type="ECO:0000259" key="8">
    <source>
        <dbReference type="Pfam" id="PF04234"/>
    </source>
</evidence>
<feature type="domain" description="CopC" evidence="8">
    <location>
        <begin position="26"/>
        <end position="121"/>
    </location>
</feature>
<dbReference type="InterPro" id="IPR007348">
    <property type="entry name" value="CopC_dom"/>
</dbReference>
<dbReference type="Proteomes" id="UP000716322">
    <property type="component" value="Unassembled WGS sequence"/>
</dbReference>
<dbReference type="InterPro" id="IPR014756">
    <property type="entry name" value="Ig_E-set"/>
</dbReference>
<dbReference type="Pfam" id="PF04234">
    <property type="entry name" value="CopC"/>
    <property type="match status" value="1"/>
</dbReference>
<dbReference type="NCBIfam" id="NF033814">
    <property type="entry name" value="copper_CopC"/>
    <property type="match status" value="1"/>
</dbReference>
<feature type="signal peptide" evidence="7">
    <location>
        <begin position="1"/>
        <end position="25"/>
    </location>
</feature>
<accession>A0ABX0PGB4</accession>
<proteinExistence type="inferred from homology"/>
<keyword evidence="5" id="KW-0574">Periplasm</keyword>
<dbReference type="Gene3D" id="2.60.40.1220">
    <property type="match status" value="1"/>
</dbReference>
<evidence type="ECO:0000256" key="3">
    <source>
        <dbReference type="ARBA" id="ARBA00022723"/>
    </source>
</evidence>
<evidence type="ECO:0000256" key="4">
    <source>
        <dbReference type="ARBA" id="ARBA00022729"/>
    </source>
</evidence>
<sequence length="122" mass="12927">MIRFSSLFSTLLFGLASAITSPAFAHAKLQSSDPRAGSMLDKAPTQVRLKFNEALEPAFSKIKLTGPRNTAIPVAGATVDKADPAVLAAPLPALSAGAYRVQWSTMAHDGHKVKGEFTFTVK</sequence>
<evidence type="ECO:0000256" key="7">
    <source>
        <dbReference type="SAM" id="SignalP"/>
    </source>
</evidence>
<dbReference type="PANTHER" id="PTHR34820">
    <property type="entry name" value="INNER MEMBRANE PROTEIN YEBZ"/>
    <property type="match status" value="1"/>
</dbReference>